<keyword evidence="1" id="KW-0472">Membrane</keyword>
<dbReference type="PANTHER" id="PTHR30189:SF1">
    <property type="entry name" value="LPS-ASSEMBLY PROTEIN LPTD"/>
    <property type="match status" value="1"/>
</dbReference>
<evidence type="ECO:0000256" key="1">
    <source>
        <dbReference type="HAMAP-Rule" id="MF_01411"/>
    </source>
</evidence>
<evidence type="ECO:0000259" key="2">
    <source>
        <dbReference type="Pfam" id="PF04453"/>
    </source>
</evidence>
<comment type="caution">
    <text evidence="1">Lacks conserved residue(s) required for the propagation of feature annotation.</text>
</comment>
<keyword evidence="1" id="KW-0998">Cell outer membrane</keyword>
<dbReference type="GO" id="GO:1990351">
    <property type="term" value="C:transporter complex"/>
    <property type="evidence" value="ECO:0007669"/>
    <property type="project" value="TreeGrafter"/>
</dbReference>
<comment type="subcellular location">
    <subcellularLocation>
        <location evidence="1">Cell outer membrane</location>
    </subcellularLocation>
</comment>
<dbReference type="PANTHER" id="PTHR30189">
    <property type="entry name" value="LPS-ASSEMBLY PROTEIN"/>
    <property type="match status" value="1"/>
</dbReference>
<dbReference type="GO" id="GO:0043165">
    <property type="term" value="P:Gram-negative-bacterium-type cell outer membrane assembly"/>
    <property type="evidence" value="ECO:0007669"/>
    <property type="project" value="UniProtKB-UniRule"/>
</dbReference>
<comment type="function">
    <text evidence="1">Involved in the assembly of lipopolysaccharide (LPS) at the surface of the outer membrane.</text>
</comment>
<evidence type="ECO:0000313" key="4">
    <source>
        <dbReference type="Proteomes" id="UP000005954"/>
    </source>
</evidence>
<dbReference type="STRING" id="89187.ISM_17135"/>
<protein>
    <recommendedName>
        <fullName evidence="1">LPS-assembly protein LptD</fullName>
    </recommendedName>
</protein>
<name>A3SQ71_ROSNI</name>
<proteinExistence type="inferred from homology"/>
<dbReference type="GO" id="GO:0015920">
    <property type="term" value="P:lipopolysaccharide transport"/>
    <property type="evidence" value="ECO:0007669"/>
    <property type="project" value="InterPro"/>
</dbReference>
<dbReference type="eggNOG" id="COG1452">
    <property type="taxonomic scope" value="Bacteria"/>
</dbReference>
<sequence length="741" mass="82581" precursor="true">MLPALRLLPSLALALGLGTALSLPPAALRAQGVTTTTRAPQDDPALLVADDLQITPDRRLIASGNVEALYEGRRLRARQIIYDHETETLTIEGPITLQDGEYTTVLADQARLDRDLQNGILTGARIIMDDQLQLAAVQANQVEGRYTQLYKAAVTSCRTCNTDEAPLWQFRARRVIHDKEERQIYLDGAQFRVFDVPVMYLPRLRLPDPTLERATGFLIPSIESSTQRGTGVKVPYFFKLGDHRDLTLTPYIATKTTTLEWRYRQAFTKGEIEFEGAFSNDDFGTERSNRHYLFGQGKFELPRDFELNFDIELVNDESYLVDYGYSNKDRLDSEISIHRARRDEWVSAALTHFRSLRSGEENTTLPTIAGNLDYERRIFPTRLGGELRFSGGLHSHYRSSDSILDGTDYDIWADGRDVTRLTGSADWLRTWTLFGGIRSTVQTGLALDSTYVNDAGATSASSDTQLTPSASVALRWPLAKTTRGGVTHVIEPVAQFGWVGGSNSDLPNDESTRVEFDEGNLLSMSRFPETDRRERGFIGAYGLSWSRLNPKGLETRLSFGQVWREKDLTESDGSSTFSASSGQRGSTSDMLVAAHVATQNGLSLTARGLFDSGFDTTKAEVRTAWDNAKTGLSATYIWLGSDLAEDRPNTISEWAFDASYRMSRHWTGHAEWRYDVASDESVEGGLGVTYTNECVDITLKASRRFTSSTILTPSTDFSLTVGLRGFATRTSDANYARTCRK</sequence>
<dbReference type="Pfam" id="PF04453">
    <property type="entry name" value="LptD"/>
    <property type="match status" value="1"/>
</dbReference>
<feature type="signal peptide" evidence="1">
    <location>
        <begin position="1"/>
        <end position="22"/>
    </location>
</feature>
<dbReference type="AlphaFoldDB" id="A3SQ71"/>
<dbReference type="RefSeq" id="WP_009815436.1">
    <property type="nucleotide sequence ID" value="NZ_CH724156.1"/>
</dbReference>
<comment type="similarity">
    <text evidence="1">Belongs to the LptD family.</text>
</comment>
<dbReference type="GO" id="GO:0009279">
    <property type="term" value="C:cell outer membrane"/>
    <property type="evidence" value="ECO:0007669"/>
    <property type="project" value="UniProtKB-SubCell"/>
</dbReference>
<keyword evidence="1" id="KW-0732">Signal</keyword>
<dbReference type="EMBL" id="AALY01000002">
    <property type="protein sequence ID" value="EAP76611.1"/>
    <property type="molecule type" value="Genomic_DNA"/>
</dbReference>
<accession>A3SQ71</accession>
<comment type="caution">
    <text evidence="3">The sequence shown here is derived from an EMBL/GenBank/DDBJ whole genome shotgun (WGS) entry which is preliminary data.</text>
</comment>
<gene>
    <name evidence="1" type="primary">lptD</name>
    <name evidence="3" type="ORF">ISM_17135</name>
</gene>
<dbReference type="InterPro" id="IPR007543">
    <property type="entry name" value="LptD_C"/>
</dbReference>
<evidence type="ECO:0000313" key="3">
    <source>
        <dbReference type="EMBL" id="EAP76611.1"/>
    </source>
</evidence>
<dbReference type="Proteomes" id="UP000005954">
    <property type="component" value="Unassembled WGS sequence"/>
</dbReference>
<comment type="subunit">
    <text evidence="1">Component of the lipopolysaccharide transport and assembly complex.</text>
</comment>
<feature type="chain" id="PRO_5009006697" description="LPS-assembly protein LptD" evidence="1">
    <location>
        <begin position="23"/>
        <end position="741"/>
    </location>
</feature>
<dbReference type="InterPro" id="IPR050218">
    <property type="entry name" value="LptD"/>
</dbReference>
<keyword evidence="4" id="KW-1185">Reference proteome</keyword>
<dbReference type="OrthoDB" id="9760225at2"/>
<dbReference type="HOGENOM" id="CLU_009039_3_0_5"/>
<dbReference type="HAMAP" id="MF_01411">
    <property type="entry name" value="LPS_assembly_LptD"/>
    <property type="match status" value="1"/>
</dbReference>
<organism evidence="3 4">
    <name type="scientific">Roseovarius nubinhibens (strain ATCC BAA-591 / DSM 15170 / ISM)</name>
    <dbReference type="NCBI Taxonomy" id="89187"/>
    <lineage>
        <taxon>Bacteria</taxon>
        <taxon>Pseudomonadati</taxon>
        <taxon>Pseudomonadota</taxon>
        <taxon>Alphaproteobacteria</taxon>
        <taxon>Rhodobacterales</taxon>
        <taxon>Roseobacteraceae</taxon>
        <taxon>Roseovarius</taxon>
    </lineage>
</organism>
<feature type="domain" description="LptD C-terminal" evidence="2">
    <location>
        <begin position="289"/>
        <end position="666"/>
    </location>
</feature>
<reference evidence="3 4" key="1">
    <citation type="submission" date="2005-12" db="EMBL/GenBank/DDBJ databases">
        <authorList>
            <person name="Moran M.A."/>
            <person name="Ferriera S."/>
            <person name="Johnson J."/>
            <person name="Kravitz S."/>
            <person name="Halpern A."/>
            <person name="Remington K."/>
            <person name="Beeson K."/>
            <person name="Tran B."/>
            <person name="Rogers Y.-H."/>
            <person name="Friedman R."/>
            <person name="Venter J.C."/>
        </authorList>
    </citation>
    <scope>NUCLEOTIDE SEQUENCE [LARGE SCALE GENOMIC DNA]</scope>
    <source>
        <strain evidence="4">ATCC BAA-591 / DSM 15170 / ISM</strain>
    </source>
</reference>
<dbReference type="InterPro" id="IPR020889">
    <property type="entry name" value="LipoPS_assembly_LptD"/>
</dbReference>